<dbReference type="InterPro" id="IPR052202">
    <property type="entry name" value="Yeast_MetPath_Reg"/>
</dbReference>
<evidence type="ECO:0000256" key="8">
    <source>
        <dbReference type="SAM" id="MobiDB-lite"/>
    </source>
</evidence>
<organism evidence="10 11">
    <name type="scientific">Debaryomyces fabryi</name>
    <dbReference type="NCBI Taxonomy" id="58627"/>
    <lineage>
        <taxon>Eukaryota</taxon>
        <taxon>Fungi</taxon>
        <taxon>Dikarya</taxon>
        <taxon>Ascomycota</taxon>
        <taxon>Saccharomycotina</taxon>
        <taxon>Pichiomycetes</taxon>
        <taxon>Debaryomycetaceae</taxon>
        <taxon>Debaryomyces</taxon>
    </lineage>
</organism>
<dbReference type="InterPro" id="IPR001138">
    <property type="entry name" value="Zn2Cys6_DnaBD"/>
</dbReference>
<evidence type="ECO:0000256" key="6">
    <source>
        <dbReference type="ARBA" id="ARBA00023163"/>
    </source>
</evidence>
<feature type="region of interest" description="Disordered" evidence="8">
    <location>
        <begin position="82"/>
        <end position="168"/>
    </location>
</feature>
<comment type="subcellular location">
    <subcellularLocation>
        <location evidence="1">Nucleus</location>
    </subcellularLocation>
</comment>
<keyword evidence="4" id="KW-0805">Transcription regulation</keyword>
<dbReference type="GO" id="GO:0005634">
    <property type="term" value="C:nucleus"/>
    <property type="evidence" value="ECO:0007669"/>
    <property type="project" value="UniProtKB-SubCell"/>
</dbReference>
<dbReference type="RefSeq" id="XP_015464369.1">
    <property type="nucleotide sequence ID" value="XM_015614803.1"/>
</dbReference>
<dbReference type="GO" id="GO:0006351">
    <property type="term" value="P:DNA-templated transcription"/>
    <property type="evidence" value="ECO:0007669"/>
    <property type="project" value="InterPro"/>
</dbReference>
<dbReference type="Gene3D" id="4.10.240.10">
    <property type="entry name" value="Zn(2)-C6 fungal-type DNA-binding domain"/>
    <property type="match status" value="1"/>
</dbReference>
<dbReference type="AlphaFoldDB" id="A0A0V1PQ25"/>
<keyword evidence="7" id="KW-0539">Nucleus</keyword>
<keyword evidence="3" id="KW-0862">Zinc</keyword>
<keyword evidence="11" id="KW-1185">Reference proteome</keyword>
<reference evidence="10 11" key="1">
    <citation type="submission" date="2015-11" db="EMBL/GenBank/DDBJ databases">
        <title>The genome of Debaryomyces fabryi.</title>
        <authorList>
            <person name="Tafer H."/>
            <person name="Lopandic K."/>
        </authorList>
    </citation>
    <scope>NUCLEOTIDE SEQUENCE [LARGE SCALE GENOMIC DNA]</scope>
    <source>
        <strain evidence="10 11">CBS 789</strain>
    </source>
</reference>
<dbReference type="GO" id="GO:0000981">
    <property type="term" value="F:DNA-binding transcription factor activity, RNA polymerase II-specific"/>
    <property type="evidence" value="ECO:0007669"/>
    <property type="project" value="InterPro"/>
</dbReference>
<dbReference type="Pfam" id="PF00172">
    <property type="entry name" value="Zn_clus"/>
    <property type="match status" value="1"/>
</dbReference>
<dbReference type="Proteomes" id="UP000054251">
    <property type="component" value="Unassembled WGS sequence"/>
</dbReference>
<evidence type="ECO:0000256" key="5">
    <source>
        <dbReference type="ARBA" id="ARBA00023125"/>
    </source>
</evidence>
<dbReference type="OrthoDB" id="3364175at2759"/>
<sequence>MLEIKKDISSDKKTKRRRVALACEGCRQRKTRCDGIQPTCGICQKRNIPCVYGKRYTRAHVSVDYVKRLEEKLDILSNDRKFKSDTDRSSSIGSIRNVKEESPHEDEDDDEDEDNYDEEEAEVASEAQIQPDLKQQNSKFHQTESSEYSTTDAMGADSETNPNVQTKDRSFYGRSAAMSFMKELFKSVDGSKLSDEEVDTAKKCKYKMCRSYKPSNKNIDSIKLPPRSVANSYVRNYFDYAYPLYPFIHKPTFMAAYERIWSAGGDRSEIDELYYSIVNLIFAFGYRLSPTGELLETDANAN</sequence>
<dbReference type="GO" id="GO:0045944">
    <property type="term" value="P:positive regulation of transcription by RNA polymerase II"/>
    <property type="evidence" value="ECO:0007669"/>
    <property type="project" value="TreeGrafter"/>
</dbReference>
<dbReference type="PROSITE" id="PS00463">
    <property type="entry name" value="ZN2_CY6_FUNGAL_1"/>
    <property type="match status" value="1"/>
</dbReference>
<feature type="compositionally biased region" description="Acidic residues" evidence="8">
    <location>
        <begin position="103"/>
        <end position="123"/>
    </location>
</feature>
<proteinExistence type="predicted"/>
<dbReference type="SUPFAM" id="SSF57701">
    <property type="entry name" value="Zn2/Cys6 DNA-binding domain"/>
    <property type="match status" value="1"/>
</dbReference>
<evidence type="ECO:0000256" key="1">
    <source>
        <dbReference type="ARBA" id="ARBA00004123"/>
    </source>
</evidence>
<dbReference type="GO" id="GO:0043565">
    <property type="term" value="F:sequence-specific DNA binding"/>
    <property type="evidence" value="ECO:0007669"/>
    <property type="project" value="TreeGrafter"/>
</dbReference>
<name>A0A0V1PQ25_9ASCO</name>
<feature type="domain" description="Zn(2)-C6 fungal-type" evidence="9">
    <location>
        <begin position="22"/>
        <end position="52"/>
    </location>
</feature>
<accession>A0A0V1PQ25</accession>
<evidence type="ECO:0000256" key="2">
    <source>
        <dbReference type="ARBA" id="ARBA00022723"/>
    </source>
</evidence>
<dbReference type="GeneID" id="26842983"/>
<feature type="non-terminal residue" evidence="10">
    <location>
        <position position="302"/>
    </location>
</feature>
<feature type="compositionally biased region" description="Polar residues" evidence="8">
    <location>
        <begin position="133"/>
        <end position="165"/>
    </location>
</feature>
<evidence type="ECO:0000259" key="9">
    <source>
        <dbReference type="PROSITE" id="PS50048"/>
    </source>
</evidence>
<dbReference type="InterPro" id="IPR036864">
    <property type="entry name" value="Zn2-C6_fun-type_DNA-bd_sf"/>
</dbReference>
<keyword evidence="2" id="KW-0479">Metal-binding</keyword>
<dbReference type="Pfam" id="PF04082">
    <property type="entry name" value="Fungal_trans"/>
    <property type="match status" value="1"/>
</dbReference>
<dbReference type="SMART" id="SM00066">
    <property type="entry name" value="GAL4"/>
    <property type="match status" value="1"/>
</dbReference>
<dbReference type="CDD" id="cd00067">
    <property type="entry name" value="GAL4"/>
    <property type="match status" value="1"/>
</dbReference>
<dbReference type="PANTHER" id="PTHR47782:SF1">
    <property type="entry name" value="PYRIMIDINE PATHWAY REGULATORY PROTEIN 1"/>
    <property type="match status" value="1"/>
</dbReference>
<evidence type="ECO:0000256" key="7">
    <source>
        <dbReference type="ARBA" id="ARBA00023242"/>
    </source>
</evidence>
<dbReference type="InterPro" id="IPR007219">
    <property type="entry name" value="XnlR_reg_dom"/>
</dbReference>
<dbReference type="EMBL" id="LMYN01000391">
    <property type="protein sequence ID" value="KRZ98266.1"/>
    <property type="molecule type" value="Genomic_DNA"/>
</dbReference>
<evidence type="ECO:0000256" key="3">
    <source>
        <dbReference type="ARBA" id="ARBA00022833"/>
    </source>
</evidence>
<keyword evidence="5" id="KW-0238">DNA-binding</keyword>
<dbReference type="PANTHER" id="PTHR47782">
    <property type="entry name" value="ZN(II)2CYS6 TRANSCRIPTION FACTOR (EUROFUNG)-RELATED"/>
    <property type="match status" value="1"/>
</dbReference>
<gene>
    <name evidence="10" type="ORF">AC631_05974</name>
</gene>
<dbReference type="PROSITE" id="PS50048">
    <property type="entry name" value="ZN2_CY6_FUNGAL_2"/>
    <property type="match status" value="1"/>
</dbReference>
<dbReference type="CDD" id="cd12148">
    <property type="entry name" value="fungal_TF_MHR"/>
    <property type="match status" value="1"/>
</dbReference>
<comment type="caution">
    <text evidence="10">The sequence shown here is derived from an EMBL/GenBank/DDBJ whole genome shotgun (WGS) entry which is preliminary data.</text>
</comment>
<evidence type="ECO:0000313" key="10">
    <source>
        <dbReference type="EMBL" id="KRZ98266.1"/>
    </source>
</evidence>
<evidence type="ECO:0000256" key="4">
    <source>
        <dbReference type="ARBA" id="ARBA00023015"/>
    </source>
</evidence>
<dbReference type="GO" id="GO:0008270">
    <property type="term" value="F:zinc ion binding"/>
    <property type="evidence" value="ECO:0007669"/>
    <property type="project" value="InterPro"/>
</dbReference>
<keyword evidence="6" id="KW-0804">Transcription</keyword>
<protein>
    <recommendedName>
        <fullName evidence="9">Zn(2)-C6 fungal-type domain-containing protein</fullName>
    </recommendedName>
</protein>
<evidence type="ECO:0000313" key="11">
    <source>
        <dbReference type="Proteomes" id="UP000054251"/>
    </source>
</evidence>